<dbReference type="Pfam" id="PF04938">
    <property type="entry name" value="SIP1"/>
    <property type="match status" value="1"/>
</dbReference>
<dbReference type="Proteomes" id="UP001165122">
    <property type="component" value="Unassembled WGS sequence"/>
</dbReference>
<feature type="compositionally biased region" description="Low complexity" evidence="2">
    <location>
        <begin position="15"/>
        <end position="24"/>
    </location>
</feature>
<gene>
    <name evidence="3" type="ORF">TrLO_g592</name>
</gene>
<comment type="similarity">
    <text evidence="1">Belongs to the gemin-2 family.</text>
</comment>
<evidence type="ECO:0000256" key="1">
    <source>
        <dbReference type="ARBA" id="ARBA00025758"/>
    </source>
</evidence>
<keyword evidence="4" id="KW-1185">Reference proteome</keyword>
<dbReference type="PANTHER" id="PTHR12794">
    <property type="entry name" value="GEMIN2"/>
    <property type="match status" value="1"/>
</dbReference>
<dbReference type="GO" id="GO:0000387">
    <property type="term" value="P:spliceosomal snRNP assembly"/>
    <property type="evidence" value="ECO:0007669"/>
    <property type="project" value="InterPro"/>
</dbReference>
<dbReference type="EMBL" id="BRXW01000534">
    <property type="protein sequence ID" value="GMH63824.1"/>
    <property type="molecule type" value="Genomic_DNA"/>
</dbReference>
<dbReference type="GO" id="GO:0005634">
    <property type="term" value="C:nucleus"/>
    <property type="evidence" value="ECO:0007669"/>
    <property type="project" value="TreeGrafter"/>
</dbReference>
<dbReference type="AlphaFoldDB" id="A0A9W7A0R3"/>
<dbReference type="OrthoDB" id="10601931at2759"/>
<name>A0A9W7A0R3_9STRA</name>
<dbReference type="InterPro" id="IPR035426">
    <property type="entry name" value="Gemin2/Brr1"/>
</dbReference>
<proteinExistence type="inferred from homology"/>
<protein>
    <submittedName>
        <fullName evidence="3">Uncharacterized protein</fullName>
    </submittedName>
</protein>
<sequence length="279" mass="30592">MSACLPTSSKRRRTPSSSIPSNPTAADFSSASEYLAYVQNQAEACPKIVTAAPSTTSTSTPTPTPTLPQFSSFTPHPTLPPSKSWILSTSKTYLQTSTYLSSIPISKNTQPLNPTTASLLKLPPLKDYITWSILLLHPSELHKIPTFLETPEGINLYKNPATRSEYDNICDPLINADGVSLTTSLLKRFDQVMLLKVLNHILRPLTVSTQGNGMIKRLEVIYILLTGLEMPMHRDTSSMIRNMARQLCEVRGRGEEVEGCDVILSVCVGLGQVGIDEVF</sequence>
<feature type="region of interest" description="Disordered" evidence="2">
    <location>
        <begin position="1"/>
        <end position="26"/>
    </location>
</feature>
<dbReference type="Gene3D" id="1.20.58.1070">
    <property type="match status" value="1"/>
</dbReference>
<reference evidence="4" key="1">
    <citation type="journal article" date="2023" name="Commun. Biol.">
        <title>Genome analysis of Parmales, the sister group of diatoms, reveals the evolutionary specialization of diatoms from phago-mixotrophs to photoautotrophs.</title>
        <authorList>
            <person name="Ban H."/>
            <person name="Sato S."/>
            <person name="Yoshikawa S."/>
            <person name="Yamada K."/>
            <person name="Nakamura Y."/>
            <person name="Ichinomiya M."/>
            <person name="Sato N."/>
            <person name="Blanc-Mathieu R."/>
            <person name="Endo H."/>
            <person name="Kuwata A."/>
            <person name="Ogata H."/>
        </authorList>
    </citation>
    <scope>NUCLEOTIDE SEQUENCE [LARGE SCALE GENOMIC DNA]</scope>
    <source>
        <strain evidence="4">NIES 3700</strain>
    </source>
</reference>
<accession>A0A9W7A0R3</accession>
<dbReference type="PANTHER" id="PTHR12794:SF0">
    <property type="entry name" value="GEM-ASSOCIATED PROTEIN 2"/>
    <property type="match status" value="1"/>
</dbReference>
<evidence type="ECO:0000256" key="2">
    <source>
        <dbReference type="SAM" id="MobiDB-lite"/>
    </source>
</evidence>
<organism evidence="3 4">
    <name type="scientific">Triparma laevis f. longispina</name>
    <dbReference type="NCBI Taxonomy" id="1714387"/>
    <lineage>
        <taxon>Eukaryota</taxon>
        <taxon>Sar</taxon>
        <taxon>Stramenopiles</taxon>
        <taxon>Ochrophyta</taxon>
        <taxon>Bolidophyceae</taxon>
        <taxon>Parmales</taxon>
        <taxon>Triparmaceae</taxon>
        <taxon>Triparma</taxon>
    </lineage>
</organism>
<dbReference type="GO" id="GO:0032797">
    <property type="term" value="C:SMN complex"/>
    <property type="evidence" value="ECO:0007669"/>
    <property type="project" value="TreeGrafter"/>
</dbReference>
<comment type="caution">
    <text evidence="3">The sequence shown here is derived from an EMBL/GenBank/DDBJ whole genome shotgun (WGS) entry which is preliminary data.</text>
</comment>
<evidence type="ECO:0000313" key="4">
    <source>
        <dbReference type="Proteomes" id="UP001165122"/>
    </source>
</evidence>
<evidence type="ECO:0000313" key="3">
    <source>
        <dbReference type="EMBL" id="GMH63824.1"/>
    </source>
</evidence>